<accession>A0A6A6A0D1</accession>
<dbReference type="GeneID" id="54406668"/>
<feature type="domain" description="Scytalone dehydratase-like protein Arp1 N-terminal" evidence="2">
    <location>
        <begin position="70"/>
        <end position="155"/>
    </location>
</feature>
<evidence type="ECO:0000259" key="2">
    <source>
        <dbReference type="Pfam" id="PF26053"/>
    </source>
</evidence>
<evidence type="ECO:0000313" key="4">
    <source>
        <dbReference type="Proteomes" id="UP000799771"/>
    </source>
</evidence>
<dbReference type="Proteomes" id="UP000799771">
    <property type="component" value="Unassembled WGS sequence"/>
</dbReference>
<dbReference type="PANTHER" id="PTHR46310">
    <property type="entry name" value="AMIDASE 1"/>
    <property type="match status" value="1"/>
</dbReference>
<evidence type="ECO:0000313" key="3">
    <source>
        <dbReference type="EMBL" id="KAF2124976.1"/>
    </source>
</evidence>
<dbReference type="Gene3D" id="3.90.1300.10">
    <property type="entry name" value="Amidase signature (AS) domain"/>
    <property type="match status" value="1"/>
</dbReference>
<dbReference type="PANTHER" id="PTHR46310:SF7">
    <property type="entry name" value="AMIDASE 1"/>
    <property type="match status" value="1"/>
</dbReference>
<evidence type="ECO:0000259" key="1">
    <source>
        <dbReference type="Pfam" id="PF01425"/>
    </source>
</evidence>
<dbReference type="SUPFAM" id="SSF75304">
    <property type="entry name" value="Amidase signature (AS) enzymes"/>
    <property type="match status" value="1"/>
</dbReference>
<gene>
    <name evidence="3" type="ORF">P153DRAFT_349108</name>
</gene>
<dbReference type="EMBL" id="ML977517">
    <property type="protein sequence ID" value="KAF2124976.1"/>
    <property type="molecule type" value="Genomic_DNA"/>
</dbReference>
<dbReference type="AlphaFoldDB" id="A0A6A6A0D1"/>
<dbReference type="OrthoDB" id="5423360at2759"/>
<dbReference type="InterPro" id="IPR058329">
    <property type="entry name" value="Arp1_N"/>
</dbReference>
<protein>
    <submittedName>
        <fullName evidence="3">Amidase signature enzyme</fullName>
    </submittedName>
</protein>
<proteinExistence type="predicted"/>
<organism evidence="3 4">
    <name type="scientific">Dothidotthia symphoricarpi CBS 119687</name>
    <dbReference type="NCBI Taxonomy" id="1392245"/>
    <lineage>
        <taxon>Eukaryota</taxon>
        <taxon>Fungi</taxon>
        <taxon>Dikarya</taxon>
        <taxon>Ascomycota</taxon>
        <taxon>Pezizomycotina</taxon>
        <taxon>Dothideomycetes</taxon>
        <taxon>Pleosporomycetidae</taxon>
        <taxon>Pleosporales</taxon>
        <taxon>Dothidotthiaceae</taxon>
        <taxon>Dothidotthia</taxon>
    </lineage>
</organism>
<reference evidence="3" key="1">
    <citation type="journal article" date="2020" name="Stud. Mycol.">
        <title>101 Dothideomycetes genomes: a test case for predicting lifestyles and emergence of pathogens.</title>
        <authorList>
            <person name="Haridas S."/>
            <person name="Albert R."/>
            <person name="Binder M."/>
            <person name="Bloem J."/>
            <person name="Labutti K."/>
            <person name="Salamov A."/>
            <person name="Andreopoulos B."/>
            <person name="Baker S."/>
            <person name="Barry K."/>
            <person name="Bills G."/>
            <person name="Bluhm B."/>
            <person name="Cannon C."/>
            <person name="Castanera R."/>
            <person name="Culley D."/>
            <person name="Daum C."/>
            <person name="Ezra D."/>
            <person name="Gonzalez J."/>
            <person name="Henrissat B."/>
            <person name="Kuo A."/>
            <person name="Liang C."/>
            <person name="Lipzen A."/>
            <person name="Lutzoni F."/>
            <person name="Magnuson J."/>
            <person name="Mondo S."/>
            <person name="Nolan M."/>
            <person name="Ohm R."/>
            <person name="Pangilinan J."/>
            <person name="Park H.-J."/>
            <person name="Ramirez L."/>
            <person name="Alfaro M."/>
            <person name="Sun H."/>
            <person name="Tritt A."/>
            <person name="Yoshinaga Y."/>
            <person name="Zwiers L.-H."/>
            <person name="Turgeon B."/>
            <person name="Goodwin S."/>
            <person name="Spatafora J."/>
            <person name="Crous P."/>
            <person name="Grigoriev I."/>
        </authorList>
    </citation>
    <scope>NUCLEOTIDE SEQUENCE</scope>
    <source>
        <strain evidence="3">CBS 119687</strain>
    </source>
</reference>
<dbReference type="RefSeq" id="XP_033519369.1">
    <property type="nucleotide sequence ID" value="XM_033666236.1"/>
</dbReference>
<sequence>MSFLLRFNVLSCHKAFPAMERRYSHHLTLSPKSFSIEDRNYIARPTEHVLSGNVLKSNSFATVLAVRPGDTVNAGTLRKQFAHFTKIDDVFHPRFLEGIIFQGAEQSQVTIDVTPSEILKEWGIEWAEFQPTLTVLDPSVLPPGPYLIQNGQLSQVWRVYSDDNLAFLQSVWPSIKSPSEFAQVPFAGTGHRTLGIAVPSRLQSSVTERCPLAGVRVGIKDLYHLKGIRTSLCNRAFNDLYPPQLMTSPTILHLISKGVHVVGKNHLSSFALQEHPTQSVDYESPFNPRADGYQIPGGSSSGSASAVASYEWLDFAIATDATGSVRIPALQNGCFGLRPSTNTLSTEGVVSVYPGFDTPSLLGRDLSRFHNFASVWYGEKHMPKSIRSPKLLVPTDFLVNINANQLQLVESFLRDLERGLDTIVERCSIAEAWTASAPVDERNLNIYLQNATLHSYYYEAFHAFNEFQQSYKGTFGRKPFITETNRWIWSWGANVTQAQHDDMDERLRIFKDWFLEKYMKVNEQDSVLIFPISDVRPNYRDTYPGLSKEPSTGLRSTYLSPYLGAPELGIPIGHINYESRISGNIEYLPVAISLMGPPGSDLALIELTMNVLQASNRPTSVRPGTARMWEYDVPTVSTHL</sequence>
<dbReference type="Pfam" id="PF01425">
    <property type="entry name" value="Amidase"/>
    <property type="match status" value="1"/>
</dbReference>
<feature type="domain" description="Amidase" evidence="1">
    <location>
        <begin position="207"/>
        <end position="604"/>
    </location>
</feature>
<dbReference type="InterPro" id="IPR023631">
    <property type="entry name" value="Amidase_dom"/>
</dbReference>
<dbReference type="Pfam" id="PF26053">
    <property type="entry name" value="DUF8016"/>
    <property type="match status" value="1"/>
</dbReference>
<dbReference type="InterPro" id="IPR036928">
    <property type="entry name" value="AS_sf"/>
</dbReference>
<name>A0A6A6A0D1_9PLEO</name>
<keyword evidence="4" id="KW-1185">Reference proteome</keyword>